<reference evidence="1" key="1">
    <citation type="submission" date="2021-01" db="EMBL/GenBank/DDBJ databases">
        <title>Whole genome shotgun sequence of Planobispora rosea NBRC 15558.</title>
        <authorList>
            <person name="Komaki H."/>
            <person name="Tamura T."/>
        </authorList>
    </citation>
    <scope>NUCLEOTIDE SEQUENCE</scope>
    <source>
        <strain evidence="1">NBRC 15558</strain>
    </source>
</reference>
<protein>
    <submittedName>
        <fullName evidence="1">Uncharacterized protein</fullName>
    </submittedName>
</protein>
<name>A0A8J3WAS0_PLARO</name>
<comment type="caution">
    <text evidence="1">The sequence shown here is derived from an EMBL/GenBank/DDBJ whole genome shotgun (WGS) entry which is preliminary data.</text>
</comment>
<dbReference type="AlphaFoldDB" id="A0A8J3WAS0"/>
<evidence type="ECO:0000313" key="2">
    <source>
        <dbReference type="Proteomes" id="UP000655044"/>
    </source>
</evidence>
<gene>
    <name evidence="1" type="ORF">Pro02_05200</name>
</gene>
<keyword evidence="2" id="KW-1185">Reference proteome</keyword>
<proteinExistence type="predicted"/>
<sequence length="93" mass="9255">MNFETFGGGMRTGLGPLGIVTGARAAGVGVAAGSVAVTELWAAAESAGAGGCVLMPATPPGDAHAAVTRMVPAAVANRVVCPDRMVSTRIRYR</sequence>
<organism evidence="1 2">
    <name type="scientific">Planobispora rosea</name>
    <dbReference type="NCBI Taxonomy" id="35762"/>
    <lineage>
        <taxon>Bacteria</taxon>
        <taxon>Bacillati</taxon>
        <taxon>Actinomycetota</taxon>
        <taxon>Actinomycetes</taxon>
        <taxon>Streptosporangiales</taxon>
        <taxon>Streptosporangiaceae</taxon>
        <taxon>Planobispora</taxon>
    </lineage>
</organism>
<evidence type="ECO:0000313" key="1">
    <source>
        <dbReference type="EMBL" id="GIH82112.1"/>
    </source>
</evidence>
<dbReference type="Proteomes" id="UP000655044">
    <property type="component" value="Unassembled WGS sequence"/>
</dbReference>
<dbReference type="EMBL" id="BOOI01000004">
    <property type="protein sequence ID" value="GIH82112.1"/>
    <property type="molecule type" value="Genomic_DNA"/>
</dbReference>
<accession>A0A8J3WAS0</accession>